<evidence type="ECO:0000256" key="3">
    <source>
        <dbReference type="ARBA" id="ARBA00022473"/>
    </source>
</evidence>
<dbReference type="Pfam" id="PF03638">
    <property type="entry name" value="TCR"/>
    <property type="match status" value="2"/>
</dbReference>
<evidence type="ECO:0000256" key="1">
    <source>
        <dbReference type="ARBA" id="ARBA00004123"/>
    </source>
</evidence>
<feature type="compositionally biased region" description="Low complexity" evidence="5">
    <location>
        <begin position="551"/>
        <end position="567"/>
    </location>
</feature>
<feature type="region of interest" description="Disordered" evidence="5">
    <location>
        <begin position="517"/>
        <end position="584"/>
    </location>
</feature>
<name>A0A9W3D6F6_RAPSA</name>
<evidence type="ECO:0000313" key="8">
    <source>
        <dbReference type="RefSeq" id="XP_056859298.1"/>
    </source>
</evidence>
<dbReference type="GO" id="GO:0006355">
    <property type="term" value="P:regulation of DNA-templated transcription"/>
    <property type="evidence" value="ECO:0007669"/>
    <property type="project" value="TreeGrafter"/>
</dbReference>
<protein>
    <submittedName>
        <fullName evidence="8">Protein tesmin/TSO1-like CXC 5</fullName>
    </submittedName>
</protein>
<feature type="region of interest" description="Disordered" evidence="5">
    <location>
        <begin position="92"/>
        <end position="125"/>
    </location>
</feature>
<sequence>MSEGGGGGGGGGGGEFPPKKEDVTDKSCFPTKTPARQLDFTGGNSLSKPAAPTAVVAATNMVTPSVPSPMASRLHPVGRPVGRPTLHVVTTNQPSQAQILKHPKPESPISRPRPPIVEGRDGTPQKKKQCNCKHSRCLKLYCECFASGTYCDGCNCVNCFNNVDNEPARRDAVEATLERNPNAFRPKIASSPHGVRDKREEIGEVVLLGKHNKGCHCKKSGCLKKYCECFQANILCSENCKCLDCKNFDGSEERQALFHGEHANNMAYLQQAANAAITGAVGSSGFAPSPAPKRRKGHDISFNQATKDPSTHRLGQFPQANNGRTAGSSPATVSRPGGNSSAAPSKFVYRSLLADIIQPQDVKALCSVLVAVAGEAAKTLTDERNETEASLASSAQDNSQGNKDVAADGNQADKSGPEGSNSDGADASKGKPLSPATMALMCDEQDTIFMVAAAEPNGSVDPGGCRTNSQEQSEIYAEQERAVLTKFRDCLSRLISYAEIKESKCSYLARRHIQPPPTATATVKTENGIQQIPPVVNGASRTTAQPTVSKPQPLQPTTTTNTSTTQQHPHKPPALPEKKDPQNQ</sequence>
<comment type="similarity">
    <text evidence="2">Belongs to the lin-54 family.</text>
</comment>
<dbReference type="RefSeq" id="XP_056859298.1">
    <property type="nucleotide sequence ID" value="XM_057003318.1"/>
</dbReference>
<feature type="compositionally biased region" description="Polar residues" evidence="5">
    <location>
        <begin position="519"/>
        <end position="530"/>
    </location>
</feature>
<reference evidence="7" key="1">
    <citation type="journal article" date="2019" name="Database">
        <title>The radish genome database (RadishGD): an integrated information resource for radish genomics.</title>
        <authorList>
            <person name="Yu H.J."/>
            <person name="Baek S."/>
            <person name="Lee Y.J."/>
            <person name="Cho A."/>
            <person name="Mun J.H."/>
        </authorList>
    </citation>
    <scope>NUCLEOTIDE SEQUENCE [LARGE SCALE GENOMIC DNA]</scope>
    <source>
        <strain evidence="7">cv. WK10039</strain>
    </source>
</reference>
<feature type="region of interest" description="Disordered" evidence="5">
    <location>
        <begin position="1"/>
        <end position="49"/>
    </location>
</feature>
<proteinExistence type="inferred from homology"/>
<evidence type="ECO:0000313" key="7">
    <source>
        <dbReference type="Proteomes" id="UP000504610"/>
    </source>
</evidence>
<dbReference type="Proteomes" id="UP000504610">
    <property type="component" value="Chromosome 2"/>
</dbReference>
<comment type="subcellular location">
    <subcellularLocation>
        <location evidence="1">Nucleus</location>
    </subcellularLocation>
</comment>
<dbReference type="GeneID" id="130508096"/>
<keyword evidence="7" id="KW-1185">Reference proteome</keyword>
<evidence type="ECO:0000256" key="4">
    <source>
        <dbReference type="ARBA" id="ARBA00023242"/>
    </source>
</evidence>
<evidence type="ECO:0000256" key="2">
    <source>
        <dbReference type="ARBA" id="ARBA00007267"/>
    </source>
</evidence>
<feature type="domain" description="CRC" evidence="6">
    <location>
        <begin position="126"/>
        <end position="250"/>
    </location>
</feature>
<feature type="compositionally biased region" description="Polar residues" evidence="5">
    <location>
        <begin position="539"/>
        <end position="550"/>
    </location>
</feature>
<evidence type="ECO:0000256" key="5">
    <source>
        <dbReference type="SAM" id="MobiDB-lite"/>
    </source>
</evidence>
<feature type="region of interest" description="Disordered" evidence="5">
    <location>
        <begin position="380"/>
        <end position="432"/>
    </location>
</feature>
<dbReference type="InterPro" id="IPR005172">
    <property type="entry name" value="CRC"/>
</dbReference>
<dbReference type="PANTHER" id="PTHR12446">
    <property type="entry name" value="TESMIN/TSO1-RELATED"/>
    <property type="match status" value="1"/>
</dbReference>
<dbReference type="PANTHER" id="PTHR12446:SF34">
    <property type="entry name" value="PROTEIN LIN-54 HOMOLOG"/>
    <property type="match status" value="1"/>
</dbReference>
<feature type="compositionally biased region" description="Gly residues" evidence="5">
    <location>
        <begin position="1"/>
        <end position="15"/>
    </location>
</feature>
<dbReference type="InterPro" id="IPR033467">
    <property type="entry name" value="Tesmin/TSO1-like_CXC"/>
</dbReference>
<feature type="compositionally biased region" description="Polar residues" evidence="5">
    <location>
        <begin position="388"/>
        <end position="402"/>
    </location>
</feature>
<keyword evidence="4" id="KW-0539">Nucleus</keyword>
<feature type="region of interest" description="Disordered" evidence="5">
    <location>
        <begin position="285"/>
        <end position="341"/>
    </location>
</feature>
<feature type="compositionally biased region" description="Polar residues" evidence="5">
    <location>
        <begin position="318"/>
        <end position="341"/>
    </location>
</feature>
<dbReference type="OrthoDB" id="6283463at2759"/>
<dbReference type="InterPro" id="IPR028307">
    <property type="entry name" value="Lin-54_fam"/>
</dbReference>
<dbReference type="PROSITE" id="PS51634">
    <property type="entry name" value="CRC"/>
    <property type="match status" value="1"/>
</dbReference>
<dbReference type="GO" id="GO:0005634">
    <property type="term" value="C:nucleus"/>
    <property type="evidence" value="ECO:0007669"/>
    <property type="project" value="UniProtKB-SubCell"/>
</dbReference>
<organism evidence="7 8">
    <name type="scientific">Raphanus sativus</name>
    <name type="common">Radish</name>
    <name type="synonym">Raphanus raphanistrum var. sativus</name>
    <dbReference type="NCBI Taxonomy" id="3726"/>
    <lineage>
        <taxon>Eukaryota</taxon>
        <taxon>Viridiplantae</taxon>
        <taxon>Streptophyta</taxon>
        <taxon>Embryophyta</taxon>
        <taxon>Tracheophyta</taxon>
        <taxon>Spermatophyta</taxon>
        <taxon>Magnoliopsida</taxon>
        <taxon>eudicotyledons</taxon>
        <taxon>Gunneridae</taxon>
        <taxon>Pentapetalae</taxon>
        <taxon>rosids</taxon>
        <taxon>malvids</taxon>
        <taxon>Brassicales</taxon>
        <taxon>Brassicaceae</taxon>
        <taxon>Brassiceae</taxon>
        <taxon>Raphanus</taxon>
    </lineage>
</organism>
<dbReference type="AlphaFoldDB" id="A0A9W3D6F6"/>
<dbReference type="SMART" id="SM01114">
    <property type="entry name" value="CXC"/>
    <property type="match status" value="2"/>
</dbReference>
<evidence type="ECO:0000259" key="6">
    <source>
        <dbReference type="PROSITE" id="PS51634"/>
    </source>
</evidence>
<keyword evidence="3" id="KW-0217">Developmental protein</keyword>
<gene>
    <name evidence="8" type="primary">LOC130508096</name>
</gene>
<accession>A0A9W3D6F6</accession>
<reference evidence="8" key="2">
    <citation type="submission" date="2025-08" db="UniProtKB">
        <authorList>
            <consortium name="RefSeq"/>
        </authorList>
    </citation>
    <scope>IDENTIFICATION</scope>
    <source>
        <tissue evidence="8">Leaf</tissue>
    </source>
</reference>
<dbReference type="KEGG" id="rsz:130508096"/>